<evidence type="ECO:0000313" key="2">
    <source>
        <dbReference type="Proteomes" id="UP000001096"/>
    </source>
</evidence>
<reference evidence="1 2" key="1">
    <citation type="submission" date="2012-04" db="EMBL/GenBank/DDBJ databases">
        <title>The Genome Sequence of Afipia broomeae ATCC 49717.</title>
        <authorList>
            <consortium name="The Broad Institute Genome Sequencing Platform"/>
            <person name="Earl A."/>
            <person name="Ward D."/>
            <person name="Feldgarden M."/>
            <person name="Gevers D."/>
            <person name="Huys G."/>
            <person name="Walker B."/>
            <person name="Young S.K."/>
            <person name="Zeng Q."/>
            <person name="Gargeya S."/>
            <person name="Fitzgerald M."/>
            <person name="Haas B."/>
            <person name="Abouelleil A."/>
            <person name="Alvarado L."/>
            <person name="Arachchi H.M."/>
            <person name="Berlin A."/>
            <person name="Chapman S.B."/>
            <person name="Goldberg J."/>
            <person name="Griggs A."/>
            <person name="Gujja S."/>
            <person name="Hansen M."/>
            <person name="Howarth C."/>
            <person name="Imamovic A."/>
            <person name="Larimer J."/>
            <person name="McCowen C."/>
            <person name="Montmayeur A."/>
            <person name="Murphy C."/>
            <person name="Neiman D."/>
            <person name="Pearson M."/>
            <person name="Priest M."/>
            <person name="Roberts A."/>
            <person name="Saif S."/>
            <person name="Shea T."/>
            <person name="Sisk P."/>
            <person name="Sykes S."/>
            <person name="Wortman J."/>
            <person name="Nusbaum C."/>
            <person name="Birren B."/>
        </authorList>
    </citation>
    <scope>NUCLEOTIDE SEQUENCE [LARGE SCALE GENOMIC DNA]</scope>
    <source>
        <strain evidence="1 2">ATCC 49717</strain>
    </source>
</reference>
<name>K8P0T2_9BRAD</name>
<sequence>MLKTEQRDFTVKAYQSSASIISSPAPRMAAVLRTMGVDLKNERDVIRVLIGAKFTDRQVKRSIDHAIALAR</sequence>
<keyword evidence="2" id="KW-1185">Reference proteome</keyword>
<dbReference type="AlphaFoldDB" id="K8P0T2"/>
<evidence type="ECO:0000313" key="1">
    <source>
        <dbReference type="EMBL" id="EKS34339.1"/>
    </source>
</evidence>
<dbReference type="EMBL" id="AGWX01000005">
    <property type="protein sequence ID" value="EKS34339.1"/>
    <property type="molecule type" value="Genomic_DNA"/>
</dbReference>
<proteinExistence type="predicted"/>
<dbReference type="PATRIC" id="fig|883078.3.peg.4386"/>
<comment type="caution">
    <text evidence="1">The sequence shown here is derived from an EMBL/GenBank/DDBJ whole genome shotgun (WGS) entry which is preliminary data.</text>
</comment>
<protein>
    <submittedName>
        <fullName evidence="1">Uncharacterized protein</fullName>
    </submittedName>
</protein>
<dbReference type="RefSeq" id="WP_006022949.1">
    <property type="nucleotide sequence ID" value="NZ_KB375284.1"/>
</dbReference>
<dbReference type="HOGENOM" id="CLU_2730968_0_0_5"/>
<dbReference type="Proteomes" id="UP000001096">
    <property type="component" value="Unassembled WGS sequence"/>
</dbReference>
<gene>
    <name evidence="1" type="ORF">HMPREF9695_04249</name>
</gene>
<organism evidence="1 2">
    <name type="scientific">Afipia broomeae ATCC 49717</name>
    <dbReference type="NCBI Taxonomy" id="883078"/>
    <lineage>
        <taxon>Bacteria</taxon>
        <taxon>Pseudomonadati</taxon>
        <taxon>Pseudomonadota</taxon>
        <taxon>Alphaproteobacteria</taxon>
        <taxon>Hyphomicrobiales</taxon>
        <taxon>Nitrobacteraceae</taxon>
        <taxon>Afipia</taxon>
    </lineage>
</organism>
<accession>K8P0T2</accession>